<dbReference type="RefSeq" id="WP_089330264.1">
    <property type="nucleotide sequence ID" value="NZ_FZOR01000048.1"/>
</dbReference>
<dbReference type="InterPro" id="IPR011008">
    <property type="entry name" value="Dimeric_a/b-barrel"/>
</dbReference>
<dbReference type="SUPFAM" id="SSF54909">
    <property type="entry name" value="Dimeric alpha+beta barrel"/>
    <property type="match status" value="1"/>
</dbReference>
<evidence type="ECO:0000313" key="2">
    <source>
        <dbReference type="EMBL" id="SNT57956.1"/>
    </source>
</evidence>
<organism evidence="2 3">
    <name type="scientific">Actinomadura meyerae</name>
    <dbReference type="NCBI Taxonomy" id="240840"/>
    <lineage>
        <taxon>Bacteria</taxon>
        <taxon>Bacillati</taxon>
        <taxon>Actinomycetota</taxon>
        <taxon>Actinomycetes</taxon>
        <taxon>Streptosporangiales</taxon>
        <taxon>Thermomonosporaceae</taxon>
        <taxon>Actinomadura</taxon>
    </lineage>
</organism>
<evidence type="ECO:0000259" key="1">
    <source>
        <dbReference type="Pfam" id="PF07045"/>
    </source>
</evidence>
<dbReference type="PANTHER" id="PTHR41521">
    <property type="match status" value="1"/>
</dbReference>
<dbReference type="Pfam" id="PF07045">
    <property type="entry name" value="DUF1330"/>
    <property type="match status" value="1"/>
</dbReference>
<dbReference type="EMBL" id="FZOR01000048">
    <property type="protein sequence ID" value="SNT57956.1"/>
    <property type="molecule type" value="Genomic_DNA"/>
</dbReference>
<feature type="domain" description="DUF1330" evidence="1">
    <location>
        <begin position="2"/>
        <end position="96"/>
    </location>
</feature>
<reference evidence="2 3" key="1">
    <citation type="submission" date="2017-06" db="EMBL/GenBank/DDBJ databases">
        <authorList>
            <person name="Kim H.J."/>
            <person name="Triplett B.A."/>
        </authorList>
    </citation>
    <scope>NUCLEOTIDE SEQUENCE [LARGE SCALE GENOMIC DNA]</scope>
    <source>
        <strain evidence="2 3">DSM 44715</strain>
    </source>
</reference>
<protein>
    <submittedName>
        <fullName evidence="2">Uncharacterized conserved protein, DUF1330 family</fullName>
    </submittedName>
</protein>
<sequence length="125" mass="13799">MTAYALAHLRPQPPLHDDVFTYIERIQDTMDPFGGRFLVHGTNPEVMEGPVEGGYVLIEFPDMERARAWYESDAYREILPMRTDNIPGTAVLLHGVPPGYDAAATGRAMRAAQNEAVRNGAGRNG</sequence>
<dbReference type="InterPro" id="IPR010753">
    <property type="entry name" value="DUF1330"/>
</dbReference>
<proteinExistence type="predicted"/>
<dbReference type="Gene3D" id="3.30.70.100">
    <property type="match status" value="1"/>
</dbReference>
<dbReference type="PANTHER" id="PTHR41521:SF4">
    <property type="entry name" value="BLR0684 PROTEIN"/>
    <property type="match status" value="1"/>
</dbReference>
<accession>A0A239NSW8</accession>
<evidence type="ECO:0000313" key="3">
    <source>
        <dbReference type="Proteomes" id="UP000198318"/>
    </source>
</evidence>
<keyword evidence="3" id="KW-1185">Reference proteome</keyword>
<dbReference type="AlphaFoldDB" id="A0A239NSW8"/>
<dbReference type="Proteomes" id="UP000198318">
    <property type="component" value="Unassembled WGS sequence"/>
</dbReference>
<gene>
    <name evidence="2" type="ORF">SAMN05443665_104835</name>
</gene>
<name>A0A239NSW8_9ACTN</name>
<dbReference type="OrthoDB" id="9806380at2"/>